<comment type="subcellular location">
    <subcellularLocation>
        <location evidence="1">Cell envelope</location>
    </subcellularLocation>
</comment>
<dbReference type="Gene3D" id="2.40.420.20">
    <property type="match status" value="1"/>
</dbReference>
<organism evidence="7 8">
    <name type="scientific">Chitinophaga arvensicola</name>
    <dbReference type="NCBI Taxonomy" id="29529"/>
    <lineage>
        <taxon>Bacteria</taxon>
        <taxon>Pseudomonadati</taxon>
        <taxon>Bacteroidota</taxon>
        <taxon>Chitinophagia</taxon>
        <taxon>Chitinophagales</taxon>
        <taxon>Chitinophagaceae</taxon>
        <taxon>Chitinophaga</taxon>
    </lineage>
</organism>
<evidence type="ECO:0000256" key="1">
    <source>
        <dbReference type="ARBA" id="ARBA00004196"/>
    </source>
</evidence>
<feature type="domain" description="Multidrug resistance protein MdtA-like beta-barrel" evidence="5">
    <location>
        <begin position="234"/>
        <end position="316"/>
    </location>
</feature>
<gene>
    <name evidence="7" type="ORF">SAMN04488122_6084</name>
</gene>
<evidence type="ECO:0000259" key="4">
    <source>
        <dbReference type="Pfam" id="PF25917"/>
    </source>
</evidence>
<dbReference type="InterPro" id="IPR058625">
    <property type="entry name" value="MdtA-like_BSH"/>
</dbReference>
<dbReference type="GO" id="GO:0030313">
    <property type="term" value="C:cell envelope"/>
    <property type="evidence" value="ECO:0007669"/>
    <property type="project" value="UniProtKB-SubCell"/>
</dbReference>
<keyword evidence="3" id="KW-0175">Coiled coil</keyword>
<dbReference type="PANTHER" id="PTHR30158">
    <property type="entry name" value="ACRA/E-RELATED COMPONENT OF DRUG EFFLUX TRANSPORTER"/>
    <property type="match status" value="1"/>
</dbReference>
<dbReference type="Pfam" id="PF25967">
    <property type="entry name" value="RND-MFP_C"/>
    <property type="match status" value="1"/>
</dbReference>
<keyword evidence="8" id="KW-1185">Reference proteome</keyword>
<dbReference type="Gene3D" id="2.40.50.100">
    <property type="match status" value="1"/>
</dbReference>
<protein>
    <submittedName>
        <fullName evidence="7">Membrane fusion protein, multidrug efflux system</fullName>
    </submittedName>
</protein>
<evidence type="ECO:0000256" key="3">
    <source>
        <dbReference type="SAM" id="Coils"/>
    </source>
</evidence>
<feature type="domain" description="Multidrug resistance protein MdtA-like C-terminal permuted SH3" evidence="6">
    <location>
        <begin position="322"/>
        <end position="380"/>
    </location>
</feature>
<dbReference type="Pfam" id="PF25944">
    <property type="entry name" value="Beta-barrel_RND"/>
    <property type="match status" value="1"/>
</dbReference>
<dbReference type="NCBIfam" id="TIGR01730">
    <property type="entry name" value="RND_mfp"/>
    <property type="match status" value="1"/>
</dbReference>
<dbReference type="STRING" id="29529.SAMN04488122_6084"/>
<dbReference type="GO" id="GO:0022857">
    <property type="term" value="F:transmembrane transporter activity"/>
    <property type="evidence" value="ECO:0007669"/>
    <property type="project" value="InterPro"/>
</dbReference>
<dbReference type="Proteomes" id="UP000199310">
    <property type="component" value="Unassembled WGS sequence"/>
</dbReference>
<accession>A0A1I0SC60</accession>
<feature type="coiled-coil region" evidence="3">
    <location>
        <begin position="167"/>
        <end position="194"/>
    </location>
</feature>
<dbReference type="PANTHER" id="PTHR30158:SF23">
    <property type="entry name" value="MULTIDRUG RESISTANCE PROTEIN MEXA"/>
    <property type="match status" value="1"/>
</dbReference>
<evidence type="ECO:0000313" key="7">
    <source>
        <dbReference type="EMBL" id="SEW54593.1"/>
    </source>
</evidence>
<sequence length="402" mass="44292">MPTFSATIADGPLLCCIHLFRLCRDQYLIAMHQYTGILTSLIALFMAGCATKGESTNKEELKSLPVTTLVTKDTLLHRSYVTDIQAVQNVEIRARVNGFLDKIYIDEGQEVKKGQLLFGISDAEYRAELARAKAALSSVIAESKAAALELDRVTLLVDKKVVAPSELEVAKAKLAAAQAKIEEARSATSNAEMRLSFTSIHAPFDGIIDRIPLKKGSLISEGTLLTTVSDTRDIYAYFNVSETEYLQYNKALAKGDKSYQKVALVLADGTDYAHTGKIETMEGEFEENTGSIAFRARFPNPSKLLKHNASGKVRLTTEIDSAVIIPQKAVFEMQDKNYVFVVDGANKVKMRNFTPQARFAHFYIVQTGLKPGERIVCEGVRNIRDGIQISPRGVPMDSLLSL</sequence>
<comment type="similarity">
    <text evidence="2">Belongs to the membrane fusion protein (MFP) (TC 8.A.1) family.</text>
</comment>
<evidence type="ECO:0000259" key="5">
    <source>
        <dbReference type="Pfam" id="PF25944"/>
    </source>
</evidence>
<feature type="domain" description="Multidrug resistance protein MdtA-like barrel-sandwich hybrid" evidence="4">
    <location>
        <begin position="89"/>
        <end position="227"/>
    </location>
</feature>
<dbReference type="GO" id="GO:0005886">
    <property type="term" value="C:plasma membrane"/>
    <property type="evidence" value="ECO:0007669"/>
    <property type="project" value="TreeGrafter"/>
</dbReference>
<dbReference type="Pfam" id="PF25917">
    <property type="entry name" value="BSH_RND"/>
    <property type="match status" value="1"/>
</dbReference>
<dbReference type="EMBL" id="FOJG01000002">
    <property type="protein sequence ID" value="SEW54593.1"/>
    <property type="molecule type" value="Genomic_DNA"/>
</dbReference>
<evidence type="ECO:0000256" key="2">
    <source>
        <dbReference type="ARBA" id="ARBA00009477"/>
    </source>
</evidence>
<evidence type="ECO:0000313" key="8">
    <source>
        <dbReference type="Proteomes" id="UP000199310"/>
    </source>
</evidence>
<dbReference type="SUPFAM" id="SSF111369">
    <property type="entry name" value="HlyD-like secretion proteins"/>
    <property type="match status" value="1"/>
</dbReference>
<evidence type="ECO:0000259" key="6">
    <source>
        <dbReference type="Pfam" id="PF25967"/>
    </source>
</evidence>
<dbReference type="InterPro" id="IPR006143">
    <property type="entry name" value="RND_pump_MFP"/>
</dbReference>
<proteinExistence type="inferred from homology"/>
<dbReference type="InterPro" id="IPR058626">
    <property type="entry name" value="MdtA-like_b-barrel"/>
</dbReference>
<reference evidence="8" key="1">
    <citation type="submission" date="2016-10" db="EMBL/GenBank/DDBJ databases">
        <authorList>
            <person name="Varghese N."/>
            <person name="Submissions S."/>
        </authorList>
    </citation>
    <scope>NUCLEOTIDE SEQUENCE [LARGE SCALE GENOMIC DNA]</scope>
    <source>
        <strain evidence="8">DSM 3695</strain>
    </source>
</reference>
<dbReference type="Gene3D" id="2.40.30.170">
    <property type="match status" value="1"/>
</dbReference>
<dbReference type="GO" id="GO:0046677">
    <property type="term" value="P:response to antibiotic"/>
    <property type="evidence" value="ECO:0007669"/>
    <property type="project" value="TreeGrafter"/>
</dbReference>
<dbReference type="InterPro" id="IPR058627">
    <property type="entry name" value="MdtA-like_C"/>
</dbReference>
<dbReference type="Gene3D" id="1.10.287.470">
    <property type="entry name" value="Helix hairpin bin"/>
    <property type="match status" value="1"/>
</dbReference>
<dbReference type="AlphaFoldDB" id="A0A1I0SC60"/>
<name>A0A1I0SC60_9BACT</name>